<gene>
    <name evidence="2" type="ORF">CCMA1212_000577</name>
</gene>
<proteinExistence type="predicted"/>
<evidence type="ECO:0000256" key="1">
    <source>
        <dbReference type="SAM" id="MobiDB-lite"/>
    </source>
</evidence>
<dbReference type="Proteomes" id="UP001642720">
    <property type="component" value="Unassembled WGS sequence"/>
</dbReference>
<feature type="region of interest" description="Disordered" evidence="1">
    <location>
        <begin position="90"/>
        <end position="109"/>
    </location>
</feature>
<keyword evidence="3" id="KW-1185">Reference proteome</keyword>
<comment type="caution">
    <text evidence="2">The sequence shown here is derived from an EMBL/GenBank/DDBJ whole genome shotgun (WGS) entry which is preliminary data.</text>
</comment>
<reference evidence="2 3" key="1">
    <citation type="submission" date="2018-01" db="EMBL/GenBank/DDBJ databases">
        <title>Genome characterization of the sugarcane-associated fungus Trichoderma ghanense CCMA-1212 and their application in lignocelulose bioconversion.</title>
        <authorList>
            <person name="Steindorff A.S."/>
            <person name="Mendes T.D."/>
            <person name="Vilela E.S.D."/>
            <person name="Rodrigues D.S."/>
            <person name="Formighieri E.F."/>
            <person name="Melo I.S."/>
            <person name="Favaro L.C.L."/>
        </authorList>
    </citation>
    <scope>NUCLEOTIDE SEQUENCE [LARGE SCALE GENOMIC DNA]</scope>
    <source>
        <strain evidence="2 3">CCMA-1212</strain>
    </source>
</reference>
<evidence type="ECO:0000313" key="3">
    <source>
        <dbReference type="Proteomes" id="UP001642720"/>
    </source>
</evidence>
<dbReference type="RefSeq" id="XP_073563973.1">
    <property type="nucleotide sequence ID" value="XM_073698040.1"/>
</dbReference>
<organism evidence="2 3">
    <name type="scientific">Trichoderma ghanense</name>
    <dbReference type="NCBI Taxonomy" id="65468"/>
    <lineage>
        <taxon>Eukaryota</taxon>
        <taxon>Fungi</taxon>
        <taxon>Dikarya</taxon>
        <taxon>Ascomycota</taxon>
        <taxon>Pezizomycotina</taxon>
        <taxon>Sordariomycetes</taxon>
        <taxon>Hypocreomycetidae</taxon>
        <taxon>Hypocreales</taxon>
        <taxon>Hypocreaceae</taxon>
        <taxon>Trichoderma</taxon>
    </lineage>
</organism>
<evidence type="ECO:0000313" key="2">
    <source>
        <dbReference type="EMBL" id="TFB07772.1"/>
    </source>
</evidence>
<protein>
    <submittedName>
        <fullName evidence="2">Uncharacterized protein</fullName>
    </submittedName>
</protein>
<accession>A0ABY2HJR7</accession>
<dbReference type="GeneID" id="300572490"/>
<name>A0ABY2HJR7_9HYPO</name>
<dbReference type="EMBL" id="PPTA01000001">
    <property type="protein sequence ID" value="TFB07772.1"/>
    <property type="molecule type" value="Genomic_DNA"/>
</dbReference>
<sequence>MLVLITNAVRHLRLATLTTSALTALSIVSAYTSLRLWEEASEFRTIGATANTGSGKLAEADDVKWLEKDGYELEADWLRKPARWSEGFSRSTACSNSSEMSPPSSPPSAWRRACWFDVELLYDTFRLTIAMQYGRTYKAIENLPDKPVCQSGGIFPSA</sequence>